<evidence type="ECO:0000313" key="2">
    <source>
        <dbReference type="Proteomes" id="UP001276659"/>
    </source>
</evidence>
<sequence length="118" mass="12821">MVKVNQDERFSDTFLNNFTTPTPLKYRFVDSRAGPQLRENYLAPFVIVATGAGFGPVTLLATQPEDTSGVWTTVRSKLMKKQGMVFVCASGAAAKGTKSIFEKILGGDGEKVLGERLC</sequence>
<evidence type="ECO:0008006" key="3">
    <source>
        <dbReference type="Google" id="ProtNLM"/>
    </source>
</evidence>
<proteinExistence type="predicted"/>
<dbReference type="EMBL" id="JASNWA010000011">
    <property type="protein sequence ID" value="KAK3166957.1"/>
    <property type="molecule type" value="Genomic_DNA"/>
</dbReference>
<dbReference type="AlphaFoldDB" id="A0AAD9YZ53"/>
<name>A0AAD9YZ53_9LECA</name>
<gene>
    <name evidence="1" type="ORF">OEA41_010082</name>
</gene>
<organism evidence="1 2">
    <name type="scientific">Lepraria neglecta</name>
    <dbReference type="NCBI Taxonomy" id="209136"/>
    <lineage>
        <taxon>Eukaryota</taxon>
        <taxon>Fungi</taxon>
        <taxon>Dikarya</taxon>
        <taxon>Ascomycota</taxon>
        <taxon>Pezizomycotina</taxon>
        <taxon>Lecanoromycetes</taxon>
        <taxon>OSLEUM clade</taxon>
        <taxon>Lecanoromycetidae</taxon>
        <taxon>Lecanorales</taxon>
        <taxon>Lecanorineae</taxon>
        <taxon>Stereocaulaceae</taxon>
        <taxon>Lepraria</taxon>
    </lineage>
</organism>
<accession>A0AAD9YZ53</accession>
<protein>
    <recommendedName>
        <fullName evidence="3">Oxidoreductase FAD/NAD(P)-binding domain-containing protein</fullName>
    </recommendedName>
</protein>
<dbReference type="Proteomes" id="UP001276659">
    <property type="component" value="Unassembled WGS sequence"/>
</dbReference>
<keyword evidence="2" id="KW-1185">Reference proteome</keyword>
<evidence type="ECO:0000313" key="1">
    <source>
        <dbReference type="EMBL" id="KAK3166957.1"/>
    </source>
</evidence>
<comment type="caution">
    <text evidence="1">The sequence shown here is derived from an EMBL/GenBank/DDBJ whole genome shotgun (WGS) entry which is preliminary data.</text>
</comment>
<reference evidence="1" key="1">
    <citation type="submission" date="2022-11" db="EMBL/GenBank/DDBJ databases">
        <title>Chromosomal genome sequence assembly and mating type (MAT) locus characterization of the leprose asexual lichenized fungus Lepraria neglecta (Nyl.) Erichsen.</title>
        <authorList>
            <person name="Allen J.L."/>
            <person name="Pfeffer B."/>
        </authorList>
    </citation>
    <scope>NUCLEOTIDE SEQUENCE</scope>
    <source>
        <strain evidence="1">Allen 5258</strain>
    </source>
</reference>